<dbReference type="InterPro" id="IPR020846">
    <property type="entry name" value="MFS_dom"/>
</dbReference>
<proteinExistence type="predicted"/>
<feature type="domain" description="Major facilitator superfamily (MFS) profile" evidence="7">
    <location>
        <begin position="1"/>
        <end position="397"/>
    </location>
</feature>
<evidence type="ECO:0000256" key="3">
    <source>
        <dbReference type="ARBA" id="ARBA00022692"/>
    </source>
</evidence>
<feature type="transmembrane region" description="Helical" evidence="6">
    <location>
        <begin position="373"/>
        <end position="392"/>
    </location>
</feature>
<accession>A0A7S2AJQ6</accession>
<dbReference type="AlphaFoldDB" id="A0A7S2AJQ6"/>
<name>A0A7S2AJQ6_9DINO</name>
<evidence type="ECO:0000256" key="2">
    <source>
        <dbReference type="ARBA" id="ARBA00022448"/>
    </source>
</evidence>
<feature type="transmembrane region" description="Helical" evidence="6">
    <location>
        <begin position="310"/>
        <end position="331"/>
    </location>
</feature>
<protein>
    <recommendedName>
        <fullName evidence="7">Major facilitator superfamily (MFS) profile domain-containing protein</fullName>
    </recommendedName>
</protein>
<dbReference type="PANTHER" id="PTHR23511:SF34">
    <property type="entry name" value="SYNAPTIC VESICLE GLYCOPROTEIN 2"/>
    <property type="match status" value="1"/>
</dbReference>
<keyword evidence="2" id="KW-0813">Transport</keyword>
<comment type="subcellular location">
    <subcellularLocation>
        <location evidence="1">Membrane</location>
        <topology evidence="1">Multi-pass membrane protein</topology>
    </subcellularLocation>
</comment>
<dbReference type="GO" id="GO:0016020">
    <property type="term" value="C:membrane"/>
    <property type="evidence" value="ECO:0007669"/>
    <property type="project" value="UniProtKB-SubCell"/>
</dbReference>
<reference evidence="8" key="1">
    <citation type="submission" date="2021-01" db="EMBL/GenBank/DDBJ databases">
        <authorList>
            <person name="Corre E."/>
            <person name="Pelletier E."/>
            <person name="Niang G."/>
            <person name="Scheremetjew M."/>
            <person name="Finn R."/>
            <person name="Kale V."/>
            <person name="Holt S."/>
            <person name="Cochrane G."/>
            <person name="Meng A."/>
            <person name="Brown T."/>
            <person name="Cohen L."/>
        </authorList>
    </citation>
    <scope>NUCLEOTIDE SEQUENCE</scope>
    <source>
        <strain evidence="8">CCMP2222</strain>
    </source>
</reference>
<evidence type="ECO:0000256" key="6">
    <source>
        <dbReference type="SAM" id="Phobius"/>
    </source>
</evidence>
<dbReference type="EMBL" id="HBGQ01008807">
    <property type="protein sequence ID" value="CAD9370000.1"/>
    <property type="molecule type" value="Transcribed_RNA"/>
</dbReference>
<dbReference type="InterPro" id="IPR005828">
    <property type="entry name" value="MFS_sugar_transport-like"/>
</dbReference>
<feature type="transmembrane region" description="Helical" evidence="6">
    <location>
        <begin position="33"/>
        <end position="59"/>
    </location>
</feature>
<dbReference type="SUPFAM" id="SSF103473">
    <property type="entry name" value="MFS general substrate transporter"/>
    <property type="match status" value="1"/>
</dbReference>
<evidence type="ECO:0000259" key="7">
    <source>
        <dbReference type="PROSITE" id="PS50850"/>
    </source>
</evidence>
<gene>
    <name evidence="8" type="ORF">AAND1436_LOCUS4336</name>
</gene>
<feature type="transmembrane region" description="Helical" evidence="6">
    <location>
        <begin position="208"/>
        <end position="225"/>
    </location>
</feature>
<dbReference type="PANTHER" id="PTHR23511">
    <property type="entry name" value="SYNAPTIC VESICLE GLYCOPROTEIN 2"/>
    <property type="match status" value="1"/>
</dbReference>
<dbReference type="PROSITE" id="PS50850">
    <property type="entry name" value="MFS"/>
    <property type="match status" value="1"/>
</dbReference>
<evidence type="ECO:0000256" key="4">
    <source>
        <dbReference type="ARBA" id="ARBA00022989"/>
    </source>
</evidence>
<keyword evidence="4 6" id="KW-1133">Transmembrane helix</keyword>
<feature type="transmembrane region" description="Helical" evidence="6">
    <location>
        <begin position="343"/>
        <end position="361"/>
    </location>
</feature>
<sequence length="430" mass="46419">MATMTLLGLMFGNFISGYVGDTLGRRAPTIWCYITSTVIGFVCAFMPTFYCLVVARALLGIGMGFGMPPAGAMISETTPEQWRIMMRVGSSCCFSLGFLFITLLAAFDDPSYKHAHWRHLMLIAAVPPACFSVLATLFLHESPVFLAAAGRHAEAKQVFRSTAWWNSTEHLDLDYDEGPRTGAPGNPSHASSRATMWDQLGMVFAPHLRYTTVAVFLAAFCINLVSYGDGYAAPQVLTVTSHIAPAWQCVIKASVSVLWVFLAGALAQVMSRKTMVILATVISSTVCFAFALAGSFPAPRSMLMEILFQYGANGSAVGSALGYVVVFQIAVEIYPTSASTTGGALIMGGGRLAAVAAPLLFENVRRYTGKWTPFYYLLGFCCAVAAAFALFMNPIKAYRPGEEFADDLESVQTSFKVQTDVCYGTSAKNK</sequence>
<feature type="transmembrane region" description="Helical" evidence="6">
    <location>
        <begin position="119"/>
        <end position="139"/>
    </location>
</feature>
<dbReference type="GO" id="GO:0022857">
    <property type="term" value="F:transmembrane transporter activity"/>
    <property type="evidence" value="ECO:0007669"/>
    <property type="project" value="InterPro"/>
</dbReference>
<dbReference type="Gene3D" id="1.20.1250.20">
    <property type="entry name" value="MFS general substrate transporter like domains"/>
    <property type="match status" value="1"/>
</dbReference>
<feature type="transmembrane region" description="Helical" evidence="6">
    <location>
        <begin position="274"/>
        <end position="298"/>
    </location>
</feature>
<dbReference type="InterPro" id="IPR036259">
    <property type="entry name" value="MFS_trans_sf"/>
</dbReference>
<evidence type="ECO:0000313" key="8">
    <source>
        <dbReference type="EMBL" id="CAD9370000.1"/>
    </source>
</evidence>
<dbReference type="Pfam" id="PF00083">
    <property type="entry name" value="Sugar_tr"/>
    <property type="match status" value="1"/>
</dbReference>
<keyword evidence="5 6" id="KW-0472">Membrane</keyword>
<organism evidence="8">
    <name type="scientific">Alexandrium andersonii</name>
    <dbReference type="NCBI Taxonomy" id="327968"/>
    <lineage>
        <taxon>Eukaryota</taxon>
        <taxon>Sar</taxon>
        <taxon>Alveolata</taxon>
        <taxon>Dinophyceae</taxon>
        <taxon>Gonyaulacales</taxon>
        <taxon>Pyrocystaceae</taxon>
        <taxon>Alexandrium</taxon>
    </lineage>
</organism>
<feature type="transmembrane region" description="Helical" evidence="6">
    <location>
        <begin position="88"/>
        <end position="107"/>
    </location>
</feature>
<feature type="transmembrane region" description="Helical" evidence="6">
    <location>
        <begin position="245"/>
        <end position="267"/>
    </location>
</feature>
<evidence type="ECO:0000256" key="5">
    <source>
        <dbReference type="ARBA" id="ARBA00023136"/>
    </source>
</evidence>
<evidence type="ECO:0000256" key="1">
    <source>
        <dbReference type="ARBA" id="ARBA00004141"/>
    </source>
</evidence>
<keyword evidence="3 6" id="KW-0812">Transmembrane</keyword>